<sequence length="466" mass="50373">MKNGAKAALVAATAGLVALLPACAGITGGGTRSDGAAAGGGATSTADPKAKVTITVGDKPTPDKKADLKNFTKRVAEFEKANPNITVKSTPEFWQAQTWQARLASGTLPTVMNVSLTESRTLIENHQLPDITPYLKQTGMYDELNKEALKNVQDDQGRVYTVPIGLFSVGIAYNRKLFAAAGLDPDKPPTTWDEVRQDAKAISDKTGKAGYAQLTTNNTGGWMLTTMAYSRGGTAENADGTKTTINDAPARESLQLLHDMRWTDKSMGSQFLYDQDQIRQDFAAGKIGMMLQAPDVYDQATHLYGMKPADFGEGALPQAGGQHGTLTGGSIKFINVKSSPEQLLAAVKWIRFMDLEQYFDQQTAVENAKASAASGNAVGTPSLPPVSQQAYDNYLGWIKDEINVPRENFRGYTESKLPLIPEPRTKAQQVYQQLDPVVQQVLTKQDADIDKLLADAAKKIDPQLTR</sequence>
<keyword evidence="3" id="KW-1185">Reference proteome</keyword>
<feature type="signal peptide" evidence="1">
    <location>
        <begin position="1"/>
        <end position="24"/>
    </location>
</feature>
<evidence type="ECO:0000313" key="2">
    <source>
        <dbReference type="EMBL" id="SDT27261.1"/>
    </source>
</evidence>
<dbReference type="AlphaFoldDB" id="A0A1H1Z0L8"/>
<keyword evidence="1" id="KW-0732">Signal</keyword>
<dbReference type="STRING" id="630515.SAMN04489812_4905"/>
<dbReference type="PANTHER" id="PTHR43649:SF16">
    <property type="entry name" value="SUGAR-BINDING LIPOPROTEIN"/>
    <property type="match status" value="1"/>
</dbReference>
<name>A0A1H1Z0L8_9ACTN</name>
<protein>
    <submittedName>
        <fullName evidence="2">ABC-type glycerol-3-phosphate transport system, substrate-binding protein</fullName>
    </submittedName>
</protein>
<feature type="chain" id="PRO_5009267200" evidence="1">
    <location>
        <begin position="25"/>
        <end position="466"/>
    </location>
</feature>
<organism evidence="2 3">
    <name type="scientific">Microlunatus soli</name>
    <dbReference type="NCBI Taxonomy" id="630515"/>
    <lineage>
        <taxon>Bacteria</taxon>
        <taxon>Bacillati</taxon>
        <taxon>Actinomycetota</taxon>
        <taxon>Actinomycetes</taxon>
        <taxon>Propionibacteriales</taxon>
        <taxon>Propionibacteriaceae</taxon>
        <taxon>Microlunatus</taxon>
    </lineage>
</organism>
<accession>A0A1H1Z0L8</accession>
<evidence type="ECO:0000256" key="1">
    <source>
        <dbReference type="SAM" id="SignalP"/>
    </source>
</evidence>
<dbReference type="Pfam" id="PF01547">
    <property type="entry name" value="SBP_bac_1"/>
    <property type="match status" value="1"/>
</dbReference>
<dbReference type="EMBL" id="LT629772">
    <property type="protein sequence ID" value="SDT27261.1"/>
    <property type="molecule type" value="Genomic_DNA"/>
</dbReference>
<dbReference type="OrthoDB" id="2644341at2"/>
<dbReference type="InterPro" id="IPR006059">
    <property type="entry name" value="SBP"/>
</dbReference>
<dbReference type="Proteomes" id="UP000199103">
    <property type="component" value="Chromosome I"/>
</dbReference>
<dbReference type="SUPFAM" id="SSF53850">
    <property type="entry name" value="Periplasmic binding protein-like II"/>
    <property type="match status" value="1"/>
</dbReference>
<dbReference type="PANTHER" id="PTHR43649">
    <property type="entry name" value="ARABINOSE-BINDING PROTEIN-RELATED"/>
    <property type="match status" value="1"/>
</dbReference>
<dbReference type="Gene3D" id="3.40.190.10">
    <property type="entry name" value="Periplasmic binding protein-like II"/>
    <property type="match status" value="1"/>
</dbReference>
<dbReference type="InterPro" id="IPR050490">
    <property type="entry name" value="Bact_solute-bd_prot1"/>
</dbReference>
<dbReference type="RefSeq" id="WP_091528392.1">
    <property type="nucleotide sequence ID" value="NZ_LT629772.1"/>
</dbReference>
<proteinExistence type="predicted"/>
<reference evidence="2 3" key="1">
    <citation type="submission" date="2016-10" db="EMBL/GenBank/DDBJ databases">
        <authorList>
            <person name="de Groot N.N."/>
        </authorList>
    </citation>
    <scope>NUCLEOTIDE SEQUENCE [LARGE SCALE GENOMIC DNA]</scope>
    <source>
        <strain evidence="2 3">DSM 21800</strain>
    </source>
</reference>
<gene>
    <name evidence="2" type="ORF">SAMN04489812_4905</name>
</gene>
<evidence type="ECO:0000313" key="3">
    <source>
        <dbReference type="Proteomes" id="UP000199103"/>
    </source>
</evidence>